<proteinExistence type="predicted"/>
<dbReference type="RefSeq" id="WP_076333949.1">
    <property type="nucleotide sequence ID" value="NZ_MRTJ01000020.1"/>
</dbReference>
<accession>A0A1R1BHU9</accession>
<protein>
    <submittedName>
        <fullName evidence="1">Uncharacterized protein</fullName>
    </submittedName>
</protein>
<reference evidence="1 2" key="1">
    <citation type="submission" date="2016-11" db="EMBL/GenBank/DDBJ databases">
        <title>Paenibacillus species isolates.</title>
        <authorList>
            <person name="Beno S.M."/>
        </authorList>
    </citation>
    <scope>NUCLEOTIDE SEQUENCE [LARGE SCALE GENOMIC DNA]</scope>
    <source>
        <strain evidence="1 2">FSL H8-0246</strain>
    </source>
</reference>
<dbReference type="EMBL" id="MRTJ01000020">
    <property type="protein sequence ID" value="OMF07190.1"/>
    <property type="molecule type" value="Genomic_DNA"/>
</dbReference>
<dbReference type="InterPro" id="IPR017853">
    <property type="entry name" value="GH"/>
</dbReference>
<comment type="caution">
    <text evidence="1">The sequence shown here is derived from an EMBL/GenBank/DDBJ whole genome shotgun (WGS) entry which is preliminary data.</text>
</comment>
<dbReference type="SUPFAM" id="SSF51445">
    <property type="entry name" value="(Trans)glycosidases"/>
    <property type="match status" value="1"/>
</dbReference>
<dbReference type="Gene3D" id="3.20.20.80">
    <property type="entry name" value="Glycosidases"/>
    <property type="match status" value="1"/>
</dbReference>
<organism evidence="1 2">
    <name type="scientific">Paenibacillus amylolyticus</name>
    <dbReference type="NCBI Taxonomy" id="1451"/>
    <lineage>
        <taxon>Bacteria</taxon>
        <taxon>Bacillati</taxon>
        <taxon>Bacillota</taxon>
        <taxon>Bacilli</taxon>
        <taxon>Bacillales</taxon>
        <taxon>Paenibacillaceae</taxon>
        <taxon>Paenibacillus</taxon>
    </lineage>
</organism>
<name>A0A1R1BHU9_PAEAM</name>
<evidence type="ECO:0000313" key="1">
    <source>
        <dbReference type="EMBL" id="OMF07190.1"/>
    </source>
</evidence>
<evidence type="ECO:0000313" key="2">
    <source>
        <dbReference type="Proteomes" id="UP000187134"/>
    </source>
</evidence>
<dbReference type="Proteomes" id="UP000187134">
    <property type="component" value="Unassembled WGS sequence"/>
</dbReference>
<gene>
    <name evidence="1" type="ORF">BK131_26980</name>
</gene>
<dbReference type="AlphaFoldDB" id="A0A1R1BHU9"/>
<sequence>MKYYIPFNEQNAAVSIQMKNLEEVIPQSHMQHTVAAVQHHMFMASAAVRNIAREYAPHAMVGAWLILHPSTRKINCMNGA</sequence>